<proteinExistence type="predicted"/>
<dbReference type="Gene3D" id="1.10.3210.10">
    <property type="entry name" value="Hypothetical protein af1432"/>
    <property type="match status" value="1"/>
</dbReference>
<organism evidence="1">
    <name type="scientific">Siphoviridae sp. ctKXi8</name>
    <dbReference type="NCBI Taxonomy" id="2826244"/>
    <lineage>
        <taxon>Viruses</taxon>
        <taxon>Duplodnaviria</taxon>
        <taxon>Heunggongvirae</taxon>
        <taxon>Uroviricota</taxon>
        <taxon>Caudoviricetes</taxon>
    </lineage>
</organism>
<dbReference type="SUPFAM" id="SSF109604">
    <property type="entry name" value="HD-domain/PDEase-like"/>
    <property type="match status" value="1"/>
</dbReference>
<dbReference type="InterPro" id="IPR003607">
    <property type="entry name" value="HD/PDEase_dom"/>
</dbReference>
<evidence type="ECO:0000313" key="1">
    <source>
        <dbReference type="EMBL" id="DAD87255.1"/>
    </source>
</evidence>
<name>A0A8S5MYP9_9CAUD</name>
<accession>A0A8S5MYP9</accession>
<keyword evidence="1" id="KW-0378">Hydrolase</keyword>
<reference evidence="1" key="1">
    <citation type="journal article" date="2021" name="Proc. Natl. Acad. Sci. U.S.A.">
        <title>A Catalog of Tens of Thousands of Viruses from Human Metagenomes Reveals Hidden Associations with Chronic Diseases.</title>
        <authorList>
            <person name="Tisza M.J."/>
            <person name="Buck C.B."/>
        </authorList>
    </citation>
    <scope>NUCLEOTIDE SEQUENCE</scope>
    <source>
        <strain evidence="1">CtKXi8</strain>
    </source>
</reference>
<dbReference type="GO" id="GO:0016787">
    <property type="term" value="F:hydrolase activity"/>
    <property type="evidence" value="ECO:0007669"/>
    <property type="project" value="UniProtKB-KW"/>
</dbReference>
<dbReference type="EMBL" id="BK015018">
    <property type="protein sequence ID" value="DAD87255.1"/>
    <property type="molecule type" value="Genomic_DNA"/>
</dbReference>
<dbReference type="CDD" id="cd00077">
    <property type="entry name" value="HDc"/>
    <property type="match status" value="1"/>
</dbReference>
<protein>
    <submittedName>
        <fullName evidence="1">Putative HD superfamily hydrolase</fullName>
    </submittedName>
</protein>
<sequence>MTFLRQMLRSCGRDTRKGLTPREAFTGPSTREVPIMTDNQRLNVLLDFMKLPDGSPLVTVNMIDWLTKNGFFYAPASTKYHGNYEGGLFNHSLSVAKHLVGLTESCQLKWKDCRSPYLVGMFHDLCKIDQYRPERQGVTLDGTIIEDPLRWEYNSDTLLKGHGDKSVMLLSQFYALTEEEIMCIRYHMGAFCPKEEWNDYTRAVRAYPNVLWTHQADMLASHVEGV</sequence>